<dbReference type="InterPro" id="IPR036187">
    <property type="entry name" value="DNA_mismatch_repair_MutS_sf"/>
</dbReference>
<keyword evidence="3" id="KW-0238">DNA-binding</keyword>
<dbReference type="InterPro" id="IPR005747">
    <property type="entry name" value="MutS2"/>
</dbReference>
<dbReference type="InterPro" id="IPR000432">
    <property type="entry name" value="DNA_mismatch_repair_MutS_C"/>
</dbReference>
<keyword evidence="2" id="KW-0067">ATP-binding</keyword>
<dbReference type="EMBL" id="RWBG01000005">
    <property type="protein sequence ID" value="RSK38639.1"/>
    <property type="molecule type" value="Genomic_DNA"/>
</dbReference>
<reference evidence="7 8" key="1">
    <citation type="submission" date="2018-12" db="EMBL/GenBank/DDBJ databases">
        <title>Mangrovimonas spongiae sp. nov., a novel member of the genus Mangrovimonas isolated from marine sponge.</title>
        <authorList>
            <person name="Zhuang L."/>
            <person name="Luo L."/>
        </authorList>
    </citation>
    <scope>NUCLEOTIDE SEQUENCE [LARGE SCALE GENOMIC DNA]</scope>
    <source>
        <strain evidence="7 8">HN-E26</strain>
    </source>
</reference>
<evidence type="ECO:0000313" key="8">
    <source>
        <dbReference type="Proteomes" id="UP000270620"/>
    </source>
</evidence>
<dbReference type="SMART" id="SM00534">
    <property type="entry name" value="MUTSac"/>
    <property type="match status" value="1"/>
</dbReference>
<dbReference type="SMART" id="SM00533">
    <property type="entry name" value="MUTSd"/>
    <property type="match status" value="1"/>
</dbReference>
<dbReference type="PIRSF" id="PIRSF005814">
    <property type="entry name" value="MutS_YshD"/>
    <property type="match status" value="1"/>
</dbReference>
<dbReference type="Gene3D" id="3.40.50.300">
    <property type="entry name" value="P-loop containing nucleotide triphosphate hydrolases"/>
    <property type="match status" value="1"/>
</dbReference>
<dbReference type="PANTHER" id="PTHR48466">
    <property type="entry name" value="OS10G0509000 PROTEIN-RELATED"/>
    <property type="match status" value="1"/>
</dbReference>
<proteinExistence type="predicted"/>
<dbReference type="SUPFAM" id="SSF52540">
    <property type="entry name" value="P-loop containing nucleoside triphosphate hydrolases"/>
    <property type="match status" value="1"/>
</dbReference>
<keyword evidence="1" id="KW-0547">Nucleotide-binding</keyword>
<evidence type="ECO:0000256" key="2">
    <source>
        <dbReference type="ARBA" id="ARBA00022840"/>
    </source>
</evidence>
<dbReference type="RefSeq" id="WP_125468483.1">
    <property type="nucleotide sequence ID" value="NZ_RWBG01000005.1"/>
</dbReference>
<dbReference type="Proteomes" id="UP000270620">
    <property type="component" value="Unassembled WGS sequence"/>
</dbReference>
<feature type="domain" description="DNA mismatch repair proteins mutS family" evidence="6">
    <location>
        <begin position="335"/>
        <end position="520"/>
    </location>
</feature>
<dbReference type="InterPro" id="IPR045076">
    <property type="entry name" value="MutS"/>
</dbReference>
<dbReference type="InterPro" id="IPR027417">
    <property type="entry name" value="P-loop_NTPase"/>
</dbReference>
<dbReference type="PANTHER" id="PTHR48466:SF2">
    <property type="entry name" value="OS10G0509000 PROTEIN"/>
    <property type="match status" value="1"/>
</dbReference>
<feature type="domain" description="DNA mismatch repair protein MutS core" evidence="5">
    <location>
        <begin position="12"/>
        <end position="316"/>
    </location>
</feature>
<dbReference type="GO" id="GO:0004519">
    <property type="term" value="F:endonuclease activity"/>
    <property type="evidence" value="ECO:0007669"/>
    <property type="project" value="InterPro"/>
</dbReference>
<comment type="caution">
    <text evidence="7">The sequence shown here is derived from an EMBL/GenBank/DDBJ whole genome shotgun (WGS) entry which is preliminary data.</text>
</comment>
<dbReference type="SUPFAM" id="SSF48334">
    <property type="entry name" value="DNA repair protein MutS, domain III"/>
    <property type="match status" value="1"/>
</dbReference>
<dbReference type="GO" id="GO:0045910">
    <property type="term" value="P:negative regulation of DNA recombination"/>
    <property type="evidence" value="ECO:0007669"/>
    <property type="project" value="InterPro"/>
</dbReference>
<keyword evidence="8" id="KW-1185">Reference proteome</keyword>
<evidence type="ECO:0000259" key="6">
    <source>
        <dbReference type="SMART" id="SM00534"/>
    </source>
</evidence>
<dbReference type="AlphaFoldDB" id="A0A428JWQ9"/>
<evidence type="ECO:0000256" key="4">
    <source>
        <dbReference type="SAM" id="MobiDB-lite"/>
    </source>
</evidence>
<dbReference type="GO" id="GO:0016887">
    <property type="term" value="F:ATP hydrolysis activity"/>
    <property type="evidence" value="ECO:0007669"/>
    <property type="project" value="InterPro"/>
</dbReference>
<accession>A0A428JWQ9</accession>
<feature type="region of interest" description="Disordered" evidence="4">
    <location>
        <begin position="541"/>
        <end position="560"/>
    </location>
</feature>
<dbReference type="GO" id="GO:0005524">
    <property type="term" value="F:ATP binding"/>
    <property type="evidence" value="ECO:0007669"/>
    <property type="project" value="UniProtKB-KW"/>
</dbReference>
<evidence type="ECO:0000259" key="5">
    <source>
        <dbReference type="SMART" id="SM00533"/>
    </source>
</evidence>
<gene>
    <name evidence="7" type="ORF">EJA19_11315</name>
</gene>
<organism evidence="7 8">
    <name type="scientific">Mangrovimonas spongiae</name>
    <dbReference type="NCBI Taxonomy" id="2494697"/>
    <lineage>
        <taxon>Bacteria</taxon>
        <taxon>Pseudomonadati</taxon>
        <taxon>Bacteroidota</taxon>
        <taxon>Flavobacteriia</taxon>
        <taxon>Flavobacteriales</taxon>
        <taxon>Flavobacteriaceae</taxon>
        <taxon>Mangrovimonas</taxon>
    </lineage>
</organism>
<dbReference type="Pfam" id="PF00488">
    <property type="entry name" value="MutS_V"/>
    <property type="match status" value="1"/>
</dbReference>
<evidence type="ECO:0000256" key="3">
    <source>
        <dbReference type="ARBA" id="ARBA00023125"/>
    </source>
</evidence>
<evidence type="ECO:0000313" key="7">
    <source>
        <dbReference type="EMBL" id="RSK38639.1"/>
    </source>
</evidence>
<dbReference type="GO" id="GO:0140664">
    <property type="term" value="F:ATP-dependent DNA damage sensor activity"/>
    <property type="evidence" value="ECO:0007669"/>
    <property type="project" value="InterPro"/>
</dbReference>
<sequence>MINIHKKTLQDLEFPAVLEQVGEYALTALGNEAILQSLPYKTQEEVLFSLALTNEYLASFDNDNRIPNHHFEPLTREIKLLKIDNTFLEIHSFQKIASVSETCNNIILFLKKFEEYYSNLNAFASKIEVTKLLIKEINTIIDRFGDIKNDASPLLLELRQKINKLKGTINQSFTTALNYYAGLEYLDDIRESVIENKRVLAVKSMYRRKVKGAILGGSKTGSIVFIEPQTTLQFTRELNNLEYEEKEEITRILKELTQFIRPFTSLLQQYQDFLIKIDVISAKAKYAQSLNAVLPEITTERDLFLRDAYHPILYLNNQKKGEKTFPQTIELKQDNRIIVISGPNAGGKSITLKTVGLLQVMLQSGMLIPVHERSRLCLFDRVLSDIGDNQSIENHLSTYSYRLKQMNYFLRKCNKNTLFLIDEFGTGSDPELGGALAETFLEVFYEREAFGIITTHYSNLKILANELPYMQNANMLFDERSLQPMFKLVLGQAGSSFTFEVAQKNGIPYSLINKAKKKIERGKVRFDRTIAKLQKERSKLEKTERSLKQNERKKQSEADKLEEVNARIQKKLEDYQELYDSNQRLIYLGQKVNDLAETYFENKRKRDLMNELFKLVQIENSKRKQKSKKQKRVEKAKEQKVKQEAEKKVEVIRKKKKAEKKKAAIQPPKPKPKLKVGDRVRLEDGRAVGSIDKIEKGKAIVNYGLFTTNVSLDKLELVEAVKQK</sequence>
<dbReference type="NCBIfam" id="TIGR01069">
    <property type="entry name" value="mutS2"/>
    <property type="match status" value="1"/>
</dbReference>
<evidence type="ECO:0000256" key="1">
    <source>
        <dbReference type="ARBA" id="ARBA00022741"/>
    </source>
</evidence>
<dbReference type="GO" id="GO:0030983">
    <property type="term" value="F:mismatched DNA binding"/>
    <property type="evidence" value="ECO:0007669"/>
    <property type="project" value="InterPro"/>
</dbReference>
<dbReference type="OrthoDB" id="9808166at2"/>
<dbReference type="GO" id="GO:0006298">
    <property type="term" value="P:mismatch repair"/>
    <property type="evidence" value="ECO:0007669"/>
    <property type="project" value="InterPro"/>
</dbReference>
<dbReference type="InterPro" id="IPR007696">
    <property type="entry name" value="DNA_mismatch_repair_MutS_core"/>
</dbReference>
<feature type="region of interest" description="Disordered" evidence="4">
    <location>
        <begin position="655"/>
        <end position="677"/>
    </location>
</feature>
<name>A0A428JWQ9_9FLAO</name>
<protein>
    <submittedName>
        <fullName evidence="7">DNA mismatch repair protein MutS</fullName>
    </submittedName>
</protein>